<proteinExistence type="predicted"/>
<dbReference type="Gene3D" id="2.60.120.10">
    <property type="entry name" value="Jelly Rolls"/>
    <property type="match status" value="1"/>
</dbReference>
<dbReference type="EMBL" id="CP095848">
    <property type="protein sequence ID" value="UPL48178.1"/>
    <property type="molecule type" value="Genomic_DNA"/>
</dbReference>
<dbReference type="SUPFAM" id="SSF51182">
    <property type="entry name" value="RmlC-like cupins"/>
    <property type="match status" value="1"/>
</dbReference>
<dbReference type="RefSeq" id="WP_247974684.1">
    <property type="nucleotide sequence ID" value="NZ_CP095848.1"/>
</dbReference>
<accession>A0ABY4J5Z0</accession>
<evidence type="ECO:0000313" key="2">
    <source>
        <dbReference type="EMBL" id="UPL48178.1"/>
    </source>
</evidence>
<reference evidence="2 3" key="1">
    <citation type="submission" date="2022-04" db="EMBL/GenBank/DDBJ databases">
        <title>Hymenobacter sp. isolated from the air.</title>
        <authorList>
            <person name="Won M."/>
            <person name="Lee C.-M."/>
            <person name="Woen H.-Y."/>
            <person name="Kwon S.-W."/>
        </authorList>
    </citation>
    <scope>NUCLEOTIDE SEQUENCE [LARGE SCALE GENOMIC DNA]</scope>
    <source>
        <strain evidence="3">5516 S-25</strain>
    </source>
</reference>
<evidence type="ECO:0000259" key="1">
    <source>
        <dbReference type="Pfam" id="PF17954"/>
    </source>
</evidence>
<organism evidence="2 3">
    <name type="scientific">Hymenobacter sublimis</name>
    <dbReference type="NCBI Taxonomy" id="2933777"/>
    <lineage>
        <taxon>Bacteria</taxon>
        <taxon>Pseudomonadati</taxon>
        <taxon>Bacteroidota</taxon>
        <taxon>Cytophagia</taxon>
        <taxon>Cytophagales</taxon>
        <taxon>Hymenobacteraceae</taxon>
        <taxon>Hymenobacter</taxon>
    </lineage>
</organism>
<sequence length="238" mass="25486">MSKHTPGRIYLADQHGQLRTPQSSRTSVLSFDGFTDEQRPAAGHLLAFNEETLAGGQHVVLPAPEAAYLILLPLTGEICLAGSSSEAKCAQVEEVVVSWLPAGATLHLTNPYDAEPVSFLHIWVAAGQQTSRTAAVFPYTFEQLENALVEVVPRAAELPQPLGLPFSLSLGRFAGRQEALYCPAQTGTLVFAYVLAGAFEAEGRLLHAKDGLALWQAAEVELEALSNNALVVVLEVLT</sequence>
<dbReference type="Pfam" id="PF17954">
    <property type="entry name" value="Pirin_C_2"/>
    <property type="match status" value="1"/>
</dbReference>
<gene>
    <name evidence="2" type="ORF">MWH26_13385</name>
</gene>
<keyword evidence="3" id="KW-1185">Reference proteome</keyword>
<name>A0ABY4J5Z0_9BACT</name>
<protein>
    <recommendedName>
        <fullName evidence="1">Quercetin 2,3-dioxygenase C-terminal cupin domain-containing protein</fullName>
    </recommendedName>
</protein>
<dbReference type="InterPro" id="IPR041602">
    <property type="entry name" value="Quercetinase_C"/>
</dbReference>
<feature type="domain" description="Quercetin 2,3-dioxygenase C-terminal cupin" evidence="1">
    <location>
        <begin position="168"/>
        <end position="233"/>
    </location>
</feature>
<dbReference type="InterPro" id="IPR011051">
    <property type="entry name" value="RmlC_Cupin_sf"/>
</dbReference>
<evidence type="ECO:0000313" key="3">
    <source>
        <dbReference type="Proteomes" id="UP000829647"/>
    </source>
</evidence>
<dbReference type="InterPro" id="IPR014710">
    <property type="entry name" value="RmlC-like_jellyroll"/>
</dbReference>
<dbReference type="Proteomes" id="UP000829647">
    <property type="component" value="Chromosome"/>
</dbReference>